<sequence length="289" mass="32236">MNKETRTQPKDRILDEADGVEPDTRRSCPSSMTQNPGFVEPRPSEDRSTRIATLRYTDRSTRWDKDKEGTASSSEMVLHIAERVKQKTSLIVSSVIGGRTSRPMKPSGEAKREAMAFLGLLRHNEDLLVVQTKHLLKKNRQLVHDVFTTKVDEWTPLHACTLRGARKLVKIAMKAGVNPNLEMGLPDGLPGRCTPLHLAAYRGDVSIIQLLLQHGAAVNRLDSTNRSPLFYAASKNNTFAAKKLIKHGAEVKDLTYEQTVFYSEVIERRPPSFLCIPAPSRSGRSSAHS</sequence>
<dbReference type="STRING" id="400727.A0A2T7PG63"/>
<evidence type="ECO:0000313" key="6">
    <source>
        <dbReference type="Proteomes" id="UP000245119"/>
    </source>
</evidence>
<gene>
    <name evidence="5" type="ORF">C0Q70_07843</name>
</gene>
<keyword evidence="2 3" id="KW-0040">ANK repeat</keyword>
<dbReference type="InterPro" id="IPR002110">
    <property type="entry name" value="Ankyrin_rpt"/>
</dbReference>
<dbReference type="SMART" id="SM00248">
    <property type="entry name" value="ANK"/>
    <property type="match status" value="3"/>
</dbReference>
<proteinExistence type="predicted"/>
<feature type="compositionally biased region" description="Polar residues" evidence="4">
    <location>
        <begin position="27"/>
        <end position="36"/>
    </location>
</feature>
<evidence type="ECO:0000256" key="1">
    <source>
        <dbReference type="ARBA" id="ARBA00022737"/>
    </source>
</evidence>
<evidence type="ECO:0000256" key="2">
    <source>
        <dbReference type="ARBA" id="ARBA00023043"/>
    </source>
</evidence>
<accession>A0A2T7PG63</accession>
<dbReference type="OrthoDB" id="10039052at2759"/>
<reference evidence="5 6" key="1">
    <citation type="submission" date="2018-04" db="EMBL/GenBank/DDBJ databases">
        <title>The genome of golden apple snail Pomacea canaliculata provides insight into stress tolerance and invasive adaptation.</title>
        <authorList>
            <person name="Liu C."/>
            <person name="Liu B."/>
            <person name="Ren Y."/>
            <person name="Zhang Y."/>
            <person name="Wang H."/>
            <person name="Li S."/>
            <person name="Jiang F."/>
            <person name="Yin L."/>
            <person name="Zhang G."/>
            <person name="Qian W."/>
            <person name="Fan W."/>
        </authorList>
    </citation>
    <scope>NUCLEOTIDE SEQUENCE [LARGE SCALE GENOMIC DNA]</scope>
    <source>
        <strain evidence="5">SZHN2017</strain>
        <tissue evidence="5">Muscle</tissue>
    </source>
</reference>
<dbReference type="PROSITE" id="PS50088">
    <property type="entry name" value="ANK_REPEAT"/>
    <property type="match status" value="1"/>
</dbReference>
<dbReference type="PROSITE" id="PS50297">
    <property type="entry name" value="ANK_REP_REGION"/>
    <property type="match status" value="1"/>
</dbReference>
<protein>
    <submittedName>
        <fullName evidence="5">Uncharacterized protein</fullName>
    </submittedName>
</protein>
<keyword evidence="6" id="KW-1185">Reference proteome</keyword>
<evidence type="ECO:0000256" key="3">
    <source>
        <dbReference type="PROSITE-ProRule" id="PRU00023"/>
    </source>
</evidence>
<dbReference type="SUPFAM" id="SSF48403">
    <property type="entry name" value="Ankyrin repeat"/>
    <property type="match status" value="1"/>
</dbReference>
<name>A0A2T7PG63_POMCA</name>
<dbReference type="EMBL" id="PZQS01000004">
    <property type="protein sequence ID" value="PVD32409.1"/>
    <property type="molecule type" value="Genomic_DNA"/>
</dbReference>
<keyword evidence="1" id="KW-0677">Repeat</keyword>
<dbReference type="PANTHER" id="PTHR24171">
    <property type="entry name" value="ANKYRIN REPEAT DOMAIN-CONTAINING PROTEIN 39-RELATED"/>
    <property type="match status" value="1"/>
</dbReference>
<feature type="compositionally biased region" description="Basic and acidic residues" evidence="4">
    <location>
        <begin position="1"/>
        <end position="15"/>
    </location>
</feature>
<feature type="repeat" description="ANK" evidence="3">
    <location>
        <begin position="191"/>
        <end position="223"/>
    </location>
</feature>
<dbReference type="AlphaFoldDB" id="A0A2T7PG63"/>
<comment type="caution">
    <text evidence="5">The sequence shown here is derived from an EMBL/GenBank/DDBJ whole genome shotgun (WGS) entry which is preliminary data.</text>
</comment>
<dbReference type="Proteomes" id="UP000245119">
    <property type="component" value="Linkage Group LG4"/>
</dbReference>
<dbReference type="Gene3D" id="1.25.40.20">
    <property type="entry name" value="Ankyrin repeat-containing domain"/>
    <property type="match status" value="1"/>
</dbReference>
<organism evidence="5 6">
    <name type="scientific">Pomacea canaliculata</name>
    <name type="common">Golden apple snail</name>
    <dbReference type="NCBI Taxonomy" id="400727"/>
    <lineage>
        <taxon>Eukaryota</taxon>
        <taxon>Metazoa</taxon>
        <taxon>Spiralia</taxon>
        <taxon>Lophotrochozoa</taxon>
        <taxon>Mollusca</taxon>
        <taxon>Gastropoda</taxon>
        <taxon>Caenogastropoda</taxon>
        <taxon>Architaenioglossa</taxon>
        <taxon>Ampullarioidea</taxon>
        <taxon>Ampullariidae</taxon>
        <taxon>Pomacea</taxon>
    </lineage>
</organism>
<dbReference type="InterPro" id="IPR036770">
    <property type="entry name" value="Ankyrin_rpt-contain_sf"/>
</dbReference>
<feature type="region of interest" description="Disordered" evidence="4">
    <location>
        <begin position="1"/>
        <end position="50"/>
    </location>
</feature>
<evidence type="ECO:0000256" key="4">
    <source>
        <dbReference type="SAM" id="MobiDB-lite"/>
    </source>
</evidence>
<evidence type="ECO:0000313" key="5">
    <source>
        <dbReference type="EMBL" id="PVD32409.1"/>
    </source>
</evidence>
<dbReference type="Pfam" id="PF12796">
    <property type="entry name" value="Ank_2"/>
    <property type="match status" value="1"/>
</dbReference>